<dbReference type="EMBL" id="LSDD01000049">
    <property type="protein sequence ID" value="KXB68302.1"/>
    <property type="molecule type" value="Genomic_DNA"/>
</dbReference>
<dbReference type="Proteomes" id="UP000070483">
    <property type="component" value="Unassembled WGS sequence"/>
</dbReference>
<proteinExistence type="inferred from homology"/>
<evidence type="ECO:0000256" key="4">
    <source>
        <dbReference type="ARBA" id="ARBA00022842"/>
    </source>
</evidence>
<keyword evidence="2" id="KW-0479">Metal-binding</keyword>
<keyword evidence="7" id="KW-1185">Reference proteome</keyword>
<evidence type="ECO:0000256" key="2">
    <source>
        <dbReference type="ARBA" id="ARBA00022723"/>
    </source>
</evidence>
<comment type="caution">
    <text evidence="6">The sequence shown here is derived from an EMBL/GenBank/DDBJ whole genome shotgun (WGS) entry which is preliminary data.</text>
</comment>
<evidence type="ECO:0000256" key="1">
    <source>
        <dbReference type="ARBA" id="ARBA00001946"/>
    </source>
</evidence>
<dbReference type="NCBIfam" id="TIGR00099">
    <property type="entry name" value="Cof-subfamily"/>
    <property type="match status" value="1"/>
</dbReference>
<accession>A0A134AKR5</accession>
<gene>
    <name evidence="6" type="ORF">HMPREF3180_00743</name>
</gene>
<dbReference type="PATRIC" id="fig|157687.3.peg.739"/>
<dbReference type="Gene3D" id="3.30.1240.10">
    <property type="match status" value="1"/>
</dbReference>
<evidence type="ECO:0000313" key="6">
    <source>
        <dbReference type="EMBL" id="KXB68302.1"/>
    </source>
</evidence>
<sequence length="292" mass="33182">MFIEIFILLQIAKNIIREGENKMFKAVVSDLDGTLLNAEHKVSEFTRETVELLLKKGIKFYIATGRNYLGAKEAMDELGVKVPLITSHGSVIFDENGNEIFSNNLKREYLDKVLNIDYKSFGKDIIITGYSGPNWFVTEDLQEYFYNKKPDRTRYPKQITPEEFKRHDFTKIFFLGENHDELLKLEDEIRKAVGDGNVSLLFANEGSLEVFSANCNKAKAAEVLLERDGLTLKDAVSFGDGLNDYELITETGLGFAMGNSIYLLLEKLTDTEVIESNAEDGMAKRLRELFNL</sequence>
<comment type="similarity">
    <text evidence="5">Belongs to the HAD-like hydrolase superfamily. Cof family.</text>
</comment>
<name>A0A134AKR5_9FUSO</name>
<dbReference type="Pfam" id="PF08282">
    <property type="entry name" value="Hydrolase_3"/>
    <property type="match status" value="1"/>
</dbReference>
<dbReference type="PROSITE" id="PS01228">
    <property type="entry name" value="COF_1"/>
    <property type="match status" value="1"/>
</dbReference>
<dbReference type="InterPro" id="IPR000150">
    <property type="entry name" value="Cof"/>
</dbReference>
<dbReference type="GO" id="GO:0046872">
    <property type="term" value="F:metal ion binding"/>
    <property type="evidence" value="ECO:0007669"/>
    <property type="project" value="UniProtKB-KW"/>
</dbReference>
<dbReference type="InterPro" id="IPR023214">
    <property type="entry name" value="HAD_sf"/>
</dbReference>
<evidence type="ECO:0000256" key="3">
    <source>
        <dbReference type="ARBA" id="ARBA00022801"/>
    </source>
</evidence>
<comment type="cofactor">
    <cofactor evidence="1">
        <name>Mg(2+)</name>
        <dbReference type="ChEBI" id="CHEBI:18420"/>
    </cofactor>
</comment>
<organism evidence="6 7">
    <name type="scientific">Leptotrichia wadei</name>
    <dbReference type="NCBI Taxonomy" id="157687"/>
    <lineage>
        <taxon>Bacteria</taxon>
        <taxon>Fusobacteriati</taxon>
        <taxon>Fusobacteriota</taxon>
        <taxon>Fusobacteriia</taxon>
        <taxon>Fusobacteriales</taxon>
        <taxon>Leptotrichiaceae</taxon>
        <taxon>Leptotrichia</taxon>
    </lineage>
</organism>
<dbReference type="Gene3D" id="3.40.50.1000">
    <property type="entry name" value="HAD superfamily/HAD-like"/>
    <property type="match status" value="1"/>
</dbReference>
<dbReference type="PANTHER" id="PTHR47267:SF4">
    <property type="entry name" value="PYRIDOXAL PHOSPHATE PHOSPHATASE YIGL"/>
    <property type="match status" value="1"/>
</dbReference>
<dbReference type="PANTHER" id="PTHR47267">
    <property type="match status" value="1"/>
</dbReference>
<dbReference type="AlphaFoldDB" id="A0A134AKR5"/>
<dbReference type="InterPro" id="IPR036412">
    <property type="entry name" value="HAD-like_sf"/>
</dbReference>
<protein>
    <submittedName>
        <fullName evidence="6">Cof-like hydrolase</fullName>
    </submittedName>
</protein>
<evidence type="ECO:0000313" key="7">
    <source>
        <dbReference type="Proteomes" id="UP000070483"/>
    </source>
</evidence>
<dbReference type="InterPro" id="IPR006379">
    <property type="entry name" value="HAD-SF_hydro_IIB"/>
</dbReference>
<dbReference type="NCBIfam" id="TIGR01484">
    <property type="entry name" value="HAD-SF-IIB"/>
    <property type="match status" value="1"/>
</dbReference>
<dbReference type="SFLD" id="SFLDS00003">
    <property type="entry name" value="Haloacid_Dehalogenase"/>
    <property type="match status" value="1"/>
</dbReference>
<dbReference type="STRING" id="157687.HMPREF3180_00743"/>
<dbReference type="SFLD" id="SFLDG01140">
    <property type="entry name" value="C2.B:_Phosphomannomutase_and_P"/>
    <property type="match status" value="1"/>
</dbReference>
<reference evidence="7" key="1">
    <citation type="submission" date="2016-01" db="EMBL/GenBank/DDBJ databases">
        <authorList>
            <person name="Mitreva M."/>
            <person name="Pepin K.H."/>
            <person name="Mihindukulasuriya K.A."/>
            <person name="Fulton R."/>
            <person name="Fronick C."/>
            <person name="O'Laughlin M."/>
            <person name="Miner T."/>
            <person name="Herter B."/>
            <person name="Rosa B.A."/>
            <person name="Cordes M."/>
            <person name="Tomlinson C."/>
            <person name="Wollam A."/>
            <person name="Palsikar V.B."/>
            <person name="Mardis E.R."/>
            <person name="Wilson R.K."/>
        </authorList>
    </citation>
    <scope>NUCLEOTIDE SEQUENCE [LARGE SCALE GENOMIC DNA]</scope>
    <source>
        <strain evidence="7">KA00185</strain>
    </source>
</reference>
<dbReference type="GO" id="GO:0016791">
    <property type="term" value="F:phosphatase activity"/>
    <property type="evidence" value="ECO:0007669"/>
    <property type="project" value="UniProtKB-ARBA"/>
</dbReference>
<keyword evidence="4" id="KW-0460">Magnesium</keyword>
<evidence type="ECO:0000256" key="5">
    <source>
        <dbReference type="ARBA" id="ARBA00034778"/>
    </source>
</evidence>
<keyword evidence="3 6" id="KW-0378">Hydrolase</keyword>
<dbReference type="SUPFAM" id="SSF56784">
    <property type="entry name" value="HAD-like"/>
    <property type="match status" value="1"/>
</dbReference>